<dbReference type="EC" id="2.4.99.16" evidence="6"/>
<feature type="binding site" evidence="6">
    <location>
        <position position="249"/>
    </location>
    <ligand>
        <name>alpha-maltose 1-phosphate</name>
        <dbReference type="ChEBI" id="CHEBI:63576"/>
    </ligand>
</feature>
<dbReference type="Gene3D" id="2.60.40.1180">
    <property type="entry name" value="Golgi alpha-mannosidase II"/>
    <property type="match status" value="1"/>
</dbReference>
<dbReference type="SUPFAM" id="SSF51445">
    <property type="entry name" value="(Trans)glycosidases"/>
    <property type="match status" value="1"/>
</dbReference>
<evidence type="ECO:0000256" key="5">
    <source>
        <dbReference type="ARBA" id="ARBA00048735"/>
    </source>
</evidence>
<dbReference type="Pfam" id="PF11896">
    <property type="entry name" value="GlgE_dom_N_S"/>
    <property type="match status" value="1"/>
</dbReference>
<dbReference type="Pfam" id="PF21702">
    <property type="entry name" value="GLGE_C"/>
    <property type="match status" value="1"/>
</dbReference>
<feature type="site" description="Transition state stabilizer" evidence="6">
    <location>
        <position position="467"/>
    </location>
</feature>
<keyword evidence="3 6" id="KW-0808">Transferase</keyword>
<feature type="binding site" evidence="6">
    <location>
        <position position="344"/>
    </location>
    <ligand>
        <name>alpha-maltose 1-phosphate</name>
        <dbReference type="ChEBI" id="CHEBI:63576"/>
    </ligand>
</feature>
<dbReference type="InterPro" id="IPR021828">
    <property type="entry name" value="GlgE_dom_N/S"/>
</dbReference>
<evidence type="ECO:0000256" key="6">
    <source>
        <dbReference type="HAMAP-Rule" id="MF_02124"/>
    </source>
</evidence>
<dbReference type="InterPro" id="IPR013783">
    <property type="entry name" value="Ig-like_fold"/>
</dbReference>
<reference evidence="9" key="1">
    <citation type="journal article" date="2019" name="Int. J. Syst. Evol. Microbiol.">
        <title>The Global Catalogue of Microorganisms (GCM) 10K type strain sequencing project: providing services to taxonomists for standard genome sequencing and annotation.</title>
        <authorList>
            <consortium name="The Broad Institute Genomics Platform"/>
            <consortium name="The Broad Institute Genome Sequencing Center for Infectious Disease"/>
            <person name="Wu L."/>
            <person name="Ma J."/>
        </authorList>
    </citation>
    <scope>NUCLEOTIDE SEQUENCE [LARGE SCALE GENOMIC DNA]</scope>
    <source>
        <strain evidence="9">KCTC 52416</strain>
    </source>
</reference>
<evidence type="ECO:0000256" key="3">
    <source>
        <dbReference type="ARBA" id="ARBA00022679"/>
    </source>
</evidence>
<dbReference type="InterPro" id="IPR049171">
    <property type="entry name" value="GLGE_C"/>
</dbReference>
<gene>
    <name evidence="6" type="primary">glgE</name>
    <name evidence="8" type="ORF">ACFOET_09425</name>
</gene>
<keyword evidence="4 6" id="KW-0119">Carbohydrate metabolism</keyword>
<feature type="binding site" evidence="6">
    <location>
        <position position="309"/>
    </location>
    <ligand>
        <name>alpha-maltose 1-phosphate</name>
        <dbReference type="ChEBI" id="CHEBI:63576"/>
    </ligand>
</feature>
<keyword evidence="2 6" id="KW-0328">Glycosyltransferase</keyword>
<evidence type="ECO:0000313" key="9">
    <source>
        <dbReference type="Proteomes" id="UP001595526"/>
    </source>
</evidence>
<dbReference type="PANTHER" id="PTHR47786">
    <property type="entry name" value="ALPHA-1,4-GLUCAN:MALTOSE-1-PHOSPHATE MALTOSYLTRANSFERASE"/>
    <property type="match status" value="1"/>
</dbReference>
<dbReference type="InterPro" id="IPR026585">
    <property type="entry name" value="GlgE"/>
</dbReference>
<dbReference type="HAMAP" id="MF_02124">
    <property type="entry name" value="GlgE"/>
    <property type="match status" value="1"/>
</dbReference>
<feature type="binding site" evidence="6">
    <location>
        <begin position="521"/>
        <end position="522"/>
    </location>
    <ligand>
        <name>alpha-maltose 1-phosphate</name>
        <dbReference type="ChEBI" id="CHEBI:63576"/>
    </ligand>
</feature>
<proteinExistence type="inferred from homology"/>
<dbReference type="InterPro" id="IPR006047">
    <property type="entry name" value="GH13_cat_dom"/>
</dbReference>
<dbReference type="Gene3D" id="1.20.58.80">
    <property type="entry name" value="Phosphotransferase system, lactose/cellobiose-type IIA subunit"/>
    <property type="match status" value="1"/>
</dbReference>
<comment type="caution">
    <text evidence="8">The sequence shown here is derived from an EMBL/GenBank/DDBJ whole genome shotgun (WGS) entry which is preliminary data.</text>
</comment>
<dbReference type="SUPFAM" id="SSF51011">
    <property type="entry name" value="Glycosyl hydrolase domain"/>
    <property type="match status" value="1"/>
</dbReference>
<dbReference type="EMBL" id="JBHRTA010000030">
    <property type="protein sequence ID" value="MFC3197831.1"/>
    <property type="molecule type" value="Genomic_DNA"/>
</dbReference>
<dbReference type="Proteomes" id="UP001595526">
    <property type="component" value="Unassembled WGS sequence"/>
</dbReference>
<dbReference type="InterPro" id="IPR017853">
    <property type="entry name" value="GH"/>
</dbReference>
<keyword evidence="9" id="KW-1185">Reference proteome</keyword>
<comment type="function">
    <text evidence="6">Maltosyltransferase that uses maltose 1-phosphate (M1P) as the sugar donor to elongate linear or branched alpha-(1-&gt;4)-glucans. Is involved in a branched alpha-glucan biosynthetic pathway from trehalose, together with TreS, Mak and GlgB.</text>
</comment>
<comment type="catalytic activity">
    <reaction evidence="5 6">
        <text>alpha-maltose 1-phosphate + [(1-&gt;4)-alpha-D-glucosyl](n) = [(1-&gt;4)-alpha-D-glucosyl](n+2) + phosphate</text>
        <dbReference type="Rhea" id="RHEA:42692"/>
        <dbReference type="Rhea" id="RHEA-COMP:9584"/>
        <dbReference type="Rhea" id="RHEA-COMP:10183"/>
        <dbReference type="ChEBI" id="CHEBI:15444"/>
        <dbReference type="ChEBI" id="CHEBI:43474"/>
        <dbReference type="ChEBI" id="CHEBI:63576"/>
        <dbReference type="EC" id="2.4.99.16"/>
    </reaction>
</comment>
<accession>A0ABV7JLW1</accession>
<organism evidence="8 9">
    <name type="scientific">Parapedobacter deserti</name>
    <dbReference type="NCBI Taxonomy" id="1912957"/>
    <lineage>
        <taxon>Bacteria</taxon>
        <taxon>Pseudomonadati</taxon>
        <taxon>Bacteroidota</taxon>
        <taxon>Sphingobacteriia</taxon>
        <taxon>Sphingobacteriales</taxon>
        <taxon>Sphingobacteriaceae</taxon>
        <taxon>Parapedobacter</taxon>
    </lineage>
</organism>
<feature type="binding site" evidence="6">
    <location>
        <position position="381"/>
    </location>
    <ligand>
        <name>alpha-maltose 1-phosphate</name>
        <dbReference type="ChEBI" id="CHEBI:63576"/>
    </ligand>
</feature>
<evidence type="ECO:0000256" key="1">
    <source>
        <dbReference type="ARBA" id="ARBA00011738"/>
    </source>
</evidence>
<dbReference type="PANTHER" id="PTHR47786:SF2">
    <property type="entry name" value="GLYCOSYL HYDROLASE FAMILY 13 CATALYTIC DOMAIN-CONTAINING PROTEIN"/>
    <property type="match status" value="1"/>
</dbReference>
<dbReference type="InterPro" id="IPR013780">
    <property type="entry name" value="Glyco_hydro_b"/>
</dbReference>
<sequence>MLYPGGKKRVIITNVSPKVEEGRFPAKAVVEQDVIIAADIFSDGHDAIAASAYIRTAGERQWAELPMRFVINDYWQAVFRATQKGMHEFRVTAWVDHYTTWKKGVKKKYDAGQDVRVELQIGAELLRDAASKNKGEADRLNAWAAQLLEFTDPGQGVLLALSNDVAAVMYWHRDRDTITEYPVTYRVEVERKKAGFSTWYELFPRSASPDVSRHGTFRDVAKLLPRIARMGFDVLYFPPIHPIGEVNRKGKNNSLTANPGDPGSPWAIGNRLGGHKAIHPELGSLADFKELIKAAGDHDIEIAMDIAYQCAPDHPYVKQHPQWFTWRPDGTVQYAENPPKKYEDILPFNFETDDWENLWKELKSVVDYWIDAGIRVFRIDNPHTKAFAFWEWMIREVREQYPDVIFLAEAFTRPRVMERLAKAGFNQSYTYFTWRNTKHEIEQYMTELTGTEMRHYFRPNFWPNTPDILPPILTHGGENAHIMRVVLAATLSSNYGLYGPVYEFGINTPHGAKEEYLDNEKYEIKHWEWDQYTRIGDIITRLNRIRRENAALQSTWNIQFAQTSNDQITCYVKIDADADNQLIIVVNLDVYHTQAAHVTLPVGMLGIGHHEPYMVVDLLGGGKYRWVGDINYVELNPYQMPAHIFKVVKLQQHEQ</sequence>
<dbReference type="CDD" id="cd11344">
    <property type="entry name" value="AmyAc_GlgE_like"/>
    <property type="match status" value="1"/>
</dbReference>
<dbReference type="Gene3D" id="3.20.20.80">
    <property type="entry name" value="Glycosidases"/>
    <property type="match status" value="1"/>
</dbReference>
<dbReference type="Gene3D" id="2.60.40.10">
    <property type="entry name" value="Immunoglobulins"/>
    <property type="match status" value="1"/>
</dbReference>
<feature type="active site" description="Nucleophile" evidence="6">
    <location>
        <position position="380"/>
    </location>
</feature>
<name>A0ABV7JLW1_9SPHI</name>
<dbReference type="SMART" id="SM00642">
    <property type="entry name" value="Aamy"/>
    <property type="match status" value="1"/>
</dbReference>
<protein>
    <recommendedName>
        <fullName evidence="6">Alpha-1,4-glucan:maltose-1-phosphate maltosyltransferase</fullName>
        <shortName evidence="6">GMPMT</shortName>
        <ecNumber evidence="6">2.4.99.16</ecNumber>
    </recommendedName>
    <alternativeName>
        <fullName evidence="6">(1-&gt;4)-alpha-D-glucan:maltose-1-phosphate alpha-D-maltosyltransferase</fullName>
    </alternativeName>
</protein>
<evidence type="ECO:0000256" key="4">
    <source>
        <dbReference type="ARBA" id="ARBA00023277"/>
    </source>
</evidence>
<comment type="similarity">
    <text evidence="6">Belongs to the glycosyl hydrolase 13 family. GlgE subfamily.</text>
</comment>
<comment type="subunit">
    <text evidence="1 6">Homodimer.</text>
</comment>
<feature type="domain" description="Glycosyl hydrolase family 13 catalytic" evidence="7">
    <location>
        <begin position="197"/>
        <end position="546"/>
    </location>
</feature>
<evidence type="ECO:0000259" key="7">
    <source>
        <dbReference type="SMART" id="SM00642"/>
    </source>
</evidence>
<evidence type="ECO:0000256" key="2">
    <source>
        <dbReference type="ARBA" id="ARBA00022676"/>
    </source>
</evidence>
<feature type="active site" description="Proton donor" evidence="6">
    <location>
        <position position="409"/>
    </location>
</feature>
<evidence type="ECO:0000313" key="8">
    <source>
        <dbReference type="EMBL" id="MFC3197831.1"/>
    </source>
</evidence>
<dbReference type="RefSeq" id="WP_379021900.1">
    <property type="nucleotide sequence ID" value="NZ_JBHRTA010000030.1"/>
</dbReference>